<keyword evidence="1" id="KW-0175">Coiled coil</keyword>
<dbReference type="VEuPathDB" id="FungiDB:RhiirFUN_006974"/>
<evidence type="ECO:0000313" key="2">
    <source>
        <dbReference type="EMBL" id="ESA06433.1"/>
    </source>
</evidence>
<dbReference type="AlphaFoldDB" id="U9TJE6"/>
<name>U9TJE6_RHIID</name>
<evidence type="ECO:0000256" key="1">
    <source>
        <dbReference type="SAM" id="Coils"/>
    </source>
</evidence>
<dbReference type="VEuPathDB" id="FungiDB:RhiirFUN_018881"/>
<protein>
    <submittedName>
        <fullName evidence="2">Uncharacterized protein</fullName>
    </submittedName>
</protein>
<dbReference type="HOGENOM" id="CLU_037883_2_0_1"/>
<feature type="coiled-coil region" evidence="1">
    <location>
        <begin position="105"/>
        <end position="138"/>
    </location>
</feature>
<dbReference type="eggNOG" id="ENOG502QW0B">
    <property type="taxonomic scope" value="Eukaryota"/>
</dbReference>
<accession>U9TJE6</accession>
<dbReference type="EMBL" id="KI291640">
    <property type="protein sequence ID" value="ESA06433.1"/>
    <property type="molecule type" value="Genomic_DNA"/>
</dbReference>
<gene>
    <name evidence="2" type="ORF">GLOINDRAFT_3924</name>
</gene>
<sequence>DTLFQPSTAIRHSTEFYNAIQSYYEPNIPPILCLYTDGGPDYRTTFGSVQISLLCLFLRGNFDILIALQTAPYHSWANPAERIMSIINLGLQGVAIMRDEMSSYLEKIFEKADTLEQIREAAKKNQDLKTELENCICNVQQLLCARTERLIILSIDKTLKISDTTMDILSKKTNLQEFMRTHCQIRHYSFQIKKCENADCNVCDTIRLPQDIFNGISFLPDPVLAQLDNDRYTDFKSIYGTETTEQYHPTLIAAMLNSERAPSTIFVNTKVHNIIQCFQCGKFRCLYSKKALTNTQQSIFKCIVDDWDYSCGSSLVPESHELYNVLFVREKISCESPIELSYYSSRKNNPLVCYWCGCDQELLEFPTYMTSKYKFVFPLCSICQSKGKDFFARIEIKTNTKGQKRKRNTNS</sequence>
<proteinExistence type="predicted"/>
<organism evidence="2">
    <name type="scientific">Rhizophagus irregularis (strain DAOM 181602 / DAOM 197198 / MUCL 43194)</name>
    <name type="common">Arbuscular mycorrhizal fungus</name>
    <name type="synonym">Glomus intraradices</name>
    <dbReference type="NCBI Taxonomy" id="747089"/>
    <lineage>
        <taxon>Eukaryota</taxon>
        <taxon>Fungi</taxon>
        <taxon>Fungi incertae sedis</taxon>
        <taxon>Mucoromycota</taxon>
        <taxon>Glomeromycotina</taxon>
        <taxon>Glomeromycetes</taxon>
        <taxon>Glomerales</taxon>
        <taxon>Glomeraceae</taxon>
        <taxon>Rhizophagus</taxon>
    </lineage>
</organism>
<reference evidence="2" key="1">
    <citation type="submission" date="2013-07" db="EMBL/GenBank/DDBJ databases">
        <title>The genome of an arbuscular mycorrhizal fungus provides insights into the evolution of the oldest plant symbiosis.</title>
        <authorList>
            <consortium name="DOE Joint Genome Institute"/>
            <person name="Tisserant E."/>
            <person name="Malbreil M."/>
            <person name="Kuo A."/>
            <person name="Kohler A."/>
            <person name="Symeonidi A."/>
            <person name="Balestrini R."/>
            <person name="Charron P."/>
            <person name="Duensing N."/>
            <person name="Frei-dit-Frey N."/>
            <person name="Gianinazzi-Pearson V."/>
            <person name="Gilbert B."/>
            <person name="Handa Y."/>
            <person name="Hijri M."/>
            <person name="Kaul R."/>
            <person name="Kawaguchi M."/>
            <person name="Krajinski F."/>
            <person name="Lammers P."/>
            <person name="Lapierre D."/>
            <person name="Masclaux F.G."/>
            <person name="Murat C."/>
            <person name="Morin E."/>
            <person name="Ndikumana S."/>
            <person name="Pagni M."/>
            <person name="Petitpierre D."/>
            <person name="Requena N."/>
            <person name="Rosikiewicz P."/>
            <person name="Riley R."/>
            <person name="Saito K."/>
            <person name="San Clemente H."/>
            <person name="Shapiro H."/>
            <person name="van Tuinen D."/>
            <person name="Becard G."/>
            <person name="Bonfante P."/>
            <person name="Paszkowski U."/>
            <person name="Shachar-Hill Y."/>
            <person name="Young J.P."/>
            <person name="Sanders I.R."/>
            <person name="Henrissat B."/>
            <person name="Rensing S.A."/>
            <person name="Grigoriev I.V."/>
            <person name="Corradi N."/>
            <person name="Roux C."/>
            <person name="Martin F."/>
        </authorList>
    </citation>
    <scope>NUCLEOTIDE SEQUENCE</scope>
    <source>
        <strain evidence="2">DAOM 197198</strain>
    </source>
</reference>
<feature type="non-terminal residue" evidence="2">
    <location>
        <position position="1"/>
    </location>
</feature>